<keyword evidence="1" id="KW-0433">Leucine-rich repeat</keyword>
<comment type="caution">
    <text evidence="5">The sequence shown here is derived from an EMBL/GenBank/DDBJ whole genome shotgun (WGS) entry which is preliminary data.</text>
</comment>
<feature type="region of interest" description="Disordered" evidence="4">
    <location>
        <begin position="856"/>
        <end position="886"/>
    </location>
</feature>
<keyword evidence="2" id="KW-0677">Repeat</keyword>
<dbReference type="AlphaFoldDB" id="A0A836GSA6"/>
<dbReference type="InterPro" id="IPR032675">
    <property type="entry name" value="LRR_dom_sf"/>
</dbReference>
<protein>
    <recommendedName>
        <fullName evidence="7">Leucine-rich repeat protein</fullName>
    </recommendedName>
</protein>
<dbReference type="PANTHER" id="PTHR15454">
    <property type="entry name" value="NISCHARIN RELATED"/>
    <property type="match status" value="1"/>
</dbReference>
<evidence type="ECO:0000256" key="3">
    <source>
        <dbReference type="SAM" id="Coils"/>
    </source>
</evidence>
<feature type="region of interest" description="Disordered" evidence="4">
    <location>
        <begin position="631"/>
        <end position="664"/>
    </location>
</feature>
<dbReference type="Gene3D" id="3.80.10.10">
    <property type="entry name" value="Ribonuclease Inhibitor"/>
    <property type="match status" value="1"/>
</dbReference>
<feature type="compositionally biased region" description="Polar residues" evidence="4">
    <location>
        <begin position="515"/>
        <end position="536"/>
    </location>
</feature>
<dbReference type="GO" id="GO:0005737">
    <property type="term" value="C:cytoplasm"/>
    <property type="evidence" value="ECO:0007669"/>
    <property type="project" value="TreeGrafter"/>
</dbReference>
<keyword evidence="6" id="KW-1185">Reference proteome</keyword>
<dbReference type="GeneID" id="94170208"/>
<feature type="compositionally biased region" description="Polar residues" evidence="4">
    <location>
        <begin position="493"/>
        <end position="502"/>
    </location>
</feature>
<dbReference type="KEGG" id="lenr:94170208"/>
<reference evidence="5 6" key="1">
    <citation type="submission" date="2021-02" db="EMBL/GenBank/DDBJ databases">
        <title>Leishmania (Mundinia) enrietti genome sequencing and assembly.</title>
        <authorList>
            <person name="Almutairi H."/>
            <person name="Gatherer D."/>
        </authorList>
    </citation>
    <scope>NUCLEOTIDE SEQUENCE [LARGE SCALE GENOMIC DNA]</scope>
    <source>
        <strain evidence="5">CUR178</strain>
    </source>
</reference>
<keyword evidence="3" id="KW-0175">Coiled coil</keyword>
<organism evidence="5 6">
    <name type="scientific">Leishmania enriettii</name>
    <dbReference type="NCBI Taxonomy" id="5663"/>
    <lineage>
        <taxon>Eukaryota</taxon>
        <taxon>Discoba</taxon>
        <taxon>Euglenozoa</taxon>
        <taxon>Kinetoplastea</taxon>
        <taxon>Metakinetoplastina</taxon>
        <taxon>Trypanosomatida</taxon>
        <taxon>Trypanosomatidae</taxon>
        <taxon>Leishmaniinae</taxon>
        <taxon>Leishmania</taxon>
    </lineage>
</organism>
<feature type="coiled-coil region" evidence="3">
    <location>
        <begin position="937"/>
        <end position="964"/>
    </location>
</feature>
<evidence type="ECO:0008006" key="7">
    <source>
        <dbReference type="Google" id="ProtNLM"/>
    </source>
</evidence>
<proteinExistence type="predicted"/>
<dbReference type="PANTHER" id="PTHR15454:SF73">
    <property type="entry name" value="DYNEIN AXONEMAL LIGHT CHAIN 1"/>
    <property type="match status" value="1"/>
</dbReference>
<evidence type="ECO:0000313" key="5">
    <source>
        <dbReference type="EMBL" id="KAG5473042.1"/>
    </source>
</evidence>
<evidence type="ECO:0000313" key="6">
    <source>
        <dbReference type="Proteomes" id="UP000674179"/>
    </source>
</evidence>
<name>A0A836GSA6_LEIEN</name>
<feature type="region of interest" description="Disordered" evidence="4">
    <location>
        <begin position="472"/>
        <end position="536"/>
    </location>
</feature>
<feature type="compositionally biased region" description="Polar residues" evidence="4">
    <location>
        <begin position="653"/>
        <end position="664"/>
    </location>
</feature>
<dbReference type="SUPFAM" id="SSF52058">
    <property type="entry name" value="L domain-like"/>
    <property type="match status" value="1"/>
</dbReference>
<sequence>MCANPSAAVHIPTVYELMREQHRSIGTVAATVLEDLYSRSAHVAAAHSATSPSSVTRSLADVFDDILFSYTGVLSWSAFLHIQQEGAALRRQLGDGATFAHEAVRPSLSPTLKQWAQSLRTQQAARARAIGAEGSLHSRRVAGAATARSATSTDKRSFKSRRSVSAKAAAAAGADTYSFSPTKTAPFPTAGATDDLESFSSMMERELSVENARAHLPAEEDGVLPLWGDLKLTRRCDTPALQCLRTAVGAYYAALLRLVDMTESFADHWGLLSPAELKRLHCAMAAEKKAHMPADFFFSVFTELNASKERLNNAVLDLQKCARLQVVRLNGNAALTELNVLPPNCRLVSACGCSLHYFLEPARPPQAVAAPLAVYASVTTLGLAYNHLKHLRFMQQLPSLRILDMSFNCVTDLEAAVRDVAAHGLLTEVELQGNPVSLLDVYRTVVVRGCVHLDRLDGVAITGEERAVNRPTVGRGDAAVENPPRRPLLGNSPAGTAKQSSYEVLPNIRGRRRLSTNASPAPASQQHGSSARDCSTSGAPQIFTYSAVPTEASQKPLSDEEVRTTVAAGLDLVTVKGLASFQPVPQPCVAESLLPASSFLLDLAGGERPSQASVSHSDRTVSSLASPLIHTSQASGSRKGRHNAGVAGDSGGKNVTANTSSSNGKRAVTPLYEVSSRVTVEGSWGGSSASSADAPLGSAGGVRVAVEICIEPPTTASAHHAGRHTGAAGAVLLRASSATSVKQRRAGGAAGVANGVASPPHIPDPYIPSCAAAGAEGGSSAACIVSLPLTDTLVRALQQPLVLHVTVQDTFRYAEGEATLRAQLDAAAPSASRGGSASRGSAAASCATGELAPHGVIPSALSPGEAPPSAASHPHISEEAEEEEPVMQLRRELGVITLDPCELLLAGSRDPAACTVVPSSPTPLPHCRVLYVHDAALEKDSHALKSAEREVRQQQRRLRESITAYWHLYHQYKEATRKGLESPEALSPAPLAALRKGSATSGIVSPHTDKRRTSVVVAAPASPPLSSAPSSRNLARCRHASVVALPAHPSQLQGLYASLKVQQLCVAQRALRVLALRTRLAELNSASLSVSVRFCIGRGEAPPPLTAADAELDALRCHRALPVNRKGRPQTIKGNRR</sequence>
<dbReference type="RefSeq" id="XP_067690801.1">
    <property type="nucleotide sequence ID" value="XM_067834698.1"/>
</dbReference>
<accession>A0A836GSA6</accession>
<dbReference type="OrthoDB" id="433501at2759"/>
<dbReference type="EMBL" id="JAFHKP010000030">
    <property type="protein sequence ID" value="KAG5473042.1"/>
    <property type="molecule type" value="Genomic_DNA"/>
</dbReference>
<evidence type="ECO:0000256" key="4">
    <source>
        <dbReference type="SAM" id="MobiDB-lite"/>
    </source>
</evidence>
<evidence type="ECO:0000256" key="2">
    <source>
        <dbReference type="ARBA" id="ARBA00022737"/>
    </source>
</evidence>
<gene>
    <name evidence="5" type="ORF">CUR178_02958</name>
</gene>
<evidence type="ECO:0000256" key="1">
    <source>
        <dbReference type="ARBA" id="ARBA00022614"/>
    </source>
</evidence>
<dbReference type="Proteomes" id="UP000674179">
    <property type="component" value="Chromosome 30"/>
</dbReference>